<comment type="similarity">
    <text evidence="1">Belongs to the peptidase C1 family.</text>
</comment>
<evidence type="ECO:0000256" key="1">
    <source>
        <dbReference type="ARBA" id="ARBA00008455"/>
    </source>
</evidence>
<dbReference type="AlphaFoldDB" id="A0A6S6UHS6"/>
<dbReference type="GO" id="GO:0008234">
    <property type="term" value="F:cysteine-type peptidase activity"/>
    <property type="evidence" value="ECO:0007669"/>
    <property type="project" value="InterPro"/>
</dbReference>
<reference evidence="5" key="1">
    <citation type="submission" date="2020-01" db="EMBL/GenBank/DDBJ databases">
        <authorList>
            <person name="Meier V. D."/>
            <person name="Meier V D."/>
        </authorList>
    </citation>
    <scope>NUCLEOTIDE SEQUENCE</scope>
    <source>
        <strain evidence="5">HLG_WM_MAG_10</strain>
    </source>
</reference>
<dbReference type="SUPFAM" id="SSF54001">
    <property type="entry name" value="Cysteine proteinases"/>
    <property type="match status" value="1"/>
</dbReference>
<organism evidence="5">
    <name type="scientific">uncultured Aureispira sp</name>
    <dbReference type="NCBI Taxonomy" id="1331704"/>
    <lineage>
        <taxon>Bacteria</taxon>
        <taxon>Pseudomonadati</taxon>
        <taxon>Bacteroidota</taxon>
        <taxon>Saprospiria</taxon>
        <taxon>Saprospirales</taxon>
        <taxon>Saprospiraceae</taxon>
        <taxon>Aureispira</taxon>
        <taxon>environmental samples</taxon>
    </lineage>
</organism>
<protein>
    <submittedName>
        <fullName evidence="5">Peptidase C1A papain</fullName>
    </submittedName>
</protein>
<feature type="region of interest" description="Disordered" evidence="2">
    <location>
        <begin position="1"/>
        <end position="26"/>
    </location>
</feature>
<sequence>MAIRFRPDNDNDNNNDNNNNNNRGGGRNNSALIMTILMFAFRYPKIGIPLIVIGGLAFFFLGGGSGATSNNNPDIYNMGCEISQEKYDESKVFAALSSSSSKYSLPAKVSLRQYAPRPLNQGSQGSCVGWASAYSARTILESATTGTNPNSTAFSPSFLYNQIGIKGCQGAYTGEALEHMKQKGLLQFSKFPYNENSCSQKPSQAQLQEATRYKIRGYNRLTKTGRNYDVDLEAVKQNIAQGAPVIIAAKVPHSFQDMMGKKVWKAKSAEKRNVNNLGGHAMCLIGYDDTKKQFEIQNSWGTQWGDGGFVFVRYEDFKIFCREAYGIFPHQKAKTASTTDFAIECGLYDVATGATLNLRNVRNNLFETTSPIRIGTELKIEITNSLECFTYVFSKEADNGNRQGNALKIFPPSDKYSSYMGIVGTRLFPRNGKFFADDEGTRDFMAIVYSKNELNPDQIRQSIDNAGKGNFYDNVMSAVGNRAFQNLTYKSKSGNLVSFKQSATAKQDIAVVVIALDKK</sequence>
<evidence type="ECO:0000259" key="4">
    <source>
        <dbReference type="SMART" id="SM00645"/>
    </source>
</evidence>
<gene>
    <name evidence="5" type="ORF">HELGO_WM27129</name>
</gene>
<keyword evidence="3" id="KW-0812">Transmembrane</keyword>
<evidence type="ECO:0000313" key="5">
    <source>
        <dbReference type="EMBL" id="CAA6830281.1"/>
    </source>
</evidence>
<feature type="compositionally biased region" description="Low complexity" evidence="2">
    <location>
        <begin position="12"/>
        <end position="22"/>
    </location>
</feature>
<feature type="domain" description="Peptidase C1A papain C-terminal" evidence="4">
    <location>
        <begin position="105"/>
        <end position="328"/>
    </location>
</feature>
<evidence type="ECO:0000256" key="3">
    <source>
        <dbReference type="SAM" id="Phobius"/>
    </source>
</evidence>
<dbReference type="InterPro" id="IPR000668">
    <property type="entry name" value="Peptidase_C1A_C"/>
</dbReference>
<dbReference type="InterPro" id="IPR038765">
    <property type="entry name" value="Papain-like_cys_pep_sf"/>
</dbReference>
<dbReference type="Gene3D" id="3.90.70.10">
    <property type="entry name" value="Cysteine proteinases"/>
    <property type="match status" value="1"/>
</dbReference>
<accession>A0A6S6UHS6</accession>
<dbReference type="CDD" id="cd02619">
    <property type="entry name" value="Peptidase_C1"/>
    <property type="match status" value="1"/>
</dbReference>
<dbReference type="SMART" id="SM00645">
    <property type="entry name" value="Pept_C1"/>
    <property type="match status" value="1"/>
</dbReference>
<evidence type="ECO:0000256" key="2">
    <source>
        <dbReference type="SAM" id="MobiDB-lite"/>
    </source>
</evidence>
<dbReference type="InterPro" id="IPR013128">
    <property type="entry name" value="Peptidase_C1A"/>
</dbReference>
<name>A0A6S6UHS6_9BACT</name>
<dbReference type="EMBL" id="CACVAQ010000545">
    <property type="protein sequence ID" value="CAA6830281.1"/>
    <property type="molecule type" value="Genomic_DNA"/>
</dbReference>
<keyword evidence="3" id="KW-0472">Membrane</keyword>
<dbReference type="Pfam" id="PF00112">
    <property type="entry name" value="Peptidase_C1"/>
    <property type="match status" value="1"/>
</dbReference>
<dbReference type="PANTHER" id="PTHR12411">
    <property type="entry name" value="CYSTEINE PROTEASE FAMILY C1-RELATED"/>
    <property type="match status" value="1"/>
</dbReference>
<feature type="transmembrane region" description="Helical" evidence="3">
    <location>
        <begin position="46"/>
        <end position="67"/>
    </location>
</feature>
<keyword evidence="3" id="KW-1133">Transmembrane helix</keyword>
<dbReference type="GO" id="GO:0006508">
    <property type="term" value="P:proteolysis"/>
    <property type="evidence" value="ECO:0007669"/>
    <property type="project" value="InterPro"/>
</dbReference>
<proteinExistence type="inferred from homology"/>